<dbReference type="GO" id="GO:0000428">
    <property type="term" value="C:DNA-directed RNA polymerase complex"/>
    <property type="evidence" value="ECO:0007669"/>
    <property type="project" value="UniProtKB-KW"/>
</dbReference>
<evidence type="ECO:0000256" key="7">
    <source>
        <dbReference type="ARBA" id="ARBA00048552"/>
    </source>
</evidence>
<dbReference type="GO" id="GO:0046983">
    <property type="term" value="F:protein dimerization activity"/>
    <property type="evidence" value="ECO:0007669"/>
    <property type="project" value="InterPro"/>
</dbReference>
<feature type="domain" description="DNA-directed RNA polymerase RpoA/D/Rpb3-type" evidence="9">
    <location>
        <begin position="21"/>
        <end position="225"/>
    </location>
</feature>
<dbReference type="Pfam" id="PF03118">
    <property type="entry name" value="RNA_pol_A_CTD"/>
    <property type="match status" value="1"/>
</dbReference>
<proteinExistence type="inferred from homology"/>
<dbReference type="InterPro" id="IPR011773">
    <property type="entry name" value="DNA-dir_RpoA"/>
</dbReference>
<dbReference type="GO" id="GO:0003899">
    <property type="term" value="F:DNA-directed RNA polymerase activity"/>
    <property type="evidence" value="ECO:0007669"/>
    <property type="project" value="UniProtKB-UniRule"/>
</dbReference>
<evidence type="ECO:0000256" key="8">
    <source>
        <dbReference type="HAMAP-Rule" id="MF_00059"/>
    </source>
</evidence>
<evidence type="ECO:0000259" key="9">
    <source>
        <dbReference type="SMART" id="SM00662"/>
    </source>
</evidence>
<dbReference type="SUPFAM" id="SSF47789">
    <property type="entry name" value="C-terminal domain of RNA polymerase alpha subunit"/>
    <property type="match status" value="1"/>
</dbReference>
<comment type="domain">
    <text evidence="8">The N-terminal domain is essential for RNAP assembly and basal transcription, whereas the C-terminal domain is involved in interaction with transcriptional regulators and with upstream promoter elements.</text>
</comment>
<keyword evidence="6 8" id="KW-0804">Transcription</keyword>
<evidence type="ECO:0000256" key="5">
    <source>
        <dbReference type="ARBA" id="ARBA00022695"/>
    </source>
</evidence>
<organism evidence="10">
    <name type="scientific">Cyanidium sp. THAL103</name>
    <dbReference type="NCBI Taxonomy" id="3027999"/>
    <lineage>
        <taxon>Eukaryota</taxon>
        <taxon>Rhodophyta</taxon>
        <taxon>Bangiophyceae</taxon>
        <taxon>Cyanidiales</taxon>
        <taxon>Cyanidiaceae</taxon>
        <taxon>Cyanidium</taxon>
    </lineage>
</organism>
<dbReference type="InterPro" id="IPR011263">
    <property type="entry name" value="DNA-dir_RNA_pol_RpoA/D/Rpb3"/>
</dbReference>
<feature type="region of interest" description="Alpha N-terminal domain (alpha-NTD)" evidence="8">
    <location>
        <begin position="1"/>
        <end position="234"/>
    </location>
</feature>
<name>A0A9Y1I474_9RHOD</name>
<dbReference type="SMART" id="SM00662">
    <property type="entry name" value="RPOLD"/>
    <property type="match status" value="1"/>
</dbReference>
<reference evidence="10" key="1">
    <citation type="journal article" date="2023" name="J. Phycol.">
        <title>Revised classification of the Cyanidiophyceae based on plastid genome data with descriptions of the Cavernulicolales ord. nov. and Galdieriales ord. nov. (Rhodophyta).</title>
        <authorList>
            <person name="Park S.I."/>
            <person name="Cho C.H."/>
            <person name="Ciniglia C."/>
            <person name="Huang T.Y."/>
            <person name="Liu S.L."/>
            <person name="Bustamante D.E."/>
            <person name="Calderon M.S."/>
            <person name="Mansilla A."/>
            <person name="McDermott T."/>
            <person name="Andersen R.A."/>
            <person name="Yoon H.S."/>
        </authorList>
    </citation>
    <scope>NUCLEOTIDE SEQUENCE</scope>
</reference>
<dbReference type="GO" id="GO:0006351">
    <property type="term" value="P:DNA-templated transcription"/>
    <property type="evidence" value="ECO:0007669"/>
    <property type="project" value="UniProtKB-UniRule"/>
</dbReference>
<dbReference type="InterPro" id="IPR036603">
    <property type="entry name" value="RBP11-like"/>
</dbReference>
<dbReference type="EMBL" id="OP616817">
    <property type="protein sequence ID" value="WDB00101.1"/>
    <property type="molecule type" value="Genomic_DNA"/>
</dbReference>
<evidence type="ECO:0000256" key="4">
    <source>
        <dbReference type="ARBA" id="ARBA00022679"/>
    </source>
</evidence>
<evidence type="ECO:0000256" key="1">
    <source>
        <dbReference type="ARBA" id="ARBA00004026"/>
    </source>
</evidence>
<dbReference type="AlphaFoldDB" id="A0A9Y1I474"/>
<geneLocation type="plastid" evidence="10"/>
<dbReference type="Pfam" id="PF01000">
    <property type="entry name" value="RNA_pol_A_bac"/>
    <property type="match status" value="1"/>
</dbReference>
<dbReference type="EC" id="2.7.7.6" evidence="8"/>
<sequence>MTTVFQIECLESVIKNPRQIKGKFLVEPLPKGQGITLGNAMRRVLLSCLKGLSIVAVRISGIKHEFSTLPGVREDILEILLNLKDIVLKGHINGVETARLKVHGPAIITASQIEISSNITIVDPCQYIATISKNYFIEMELRIEEGFGYRLATPNKSSSDFLLIDSVFMPVIKVNYCVRENISNSLDISEKLILEIITNGSLTPQVAINHAAIILTQLFSPFRTLNFKKSVDLKIDNNNKLGQILIEELDLSVRAYNCLKRCQINTLGDLLQYSQEELLGIKNFGQKSAEEVIQSLYKKYSIILSNNKKH</sequence>
<dbReference type="NCBIfam" id="NF003516">
    <property type="entry name" value="PRK05182.2-2"/>
    <property type="match status" value="1"/>
</dbReference>
<dbReference type="HAMAP" id="MF_00059">
    <property type="entry name" value="RNApol_bact_RpoA"/>
    <property type="match status" value="1"/>
</dbReference>
<protein>
    <recommendedName>
        <fullName evidence="8">DNA-directed RNA polymerase subunit alpha</fullName>
        <shortName evidence="8">RNAP subunit alpha</shortName>
        <ecNumber evidence="8">2.7.7.6</ecNumber>
    </recommendedName>
    <alternativeName>
        <fullName evidence="8">RNA polymerase subunit alpha</fullName>
    </alternativeName>
    <alternativeName>
        <fullName evidence="8">Transcriptase subunit alpha</fullName>
    </alternativeName>
</protein>
<dbReference type="NCBIfam" id="NF003519">
    <property type="entry name" value="PRK05182.2-5"/>
    <property type="match status" value="1"/>
</dbReference>
<evidence type="ECO:0000313" key="10">
    <source>
        <dbReference type="EMBL" id="WDB00101.1"/>
    </source>
</evidence>
<dbReference type="CDD" id="cd06928">
    <property type="entry name" value="RNAP_alpha_NTD"/>
    <property type="match status" value="1"/>
</dbReference>
<dbReference type="GO" id="GO:0003677">
    <property type="term" value="F:DNA binding"/>
    <property type="evidence" value="ECO:0007669"/>
    <property type="project" value="UniProtKB-UniRule"/>
</dbReference>
<keyword evidence="10" id="KW-0934">Plastid</keyword>
<dbReference type="SUPFAM" id="SSF55257">
    <property type="entry name" value="RBP11-like subunits of RNA polymerase"/>
    <property type="match status" value="1"/>
</dbReference>
<dbReference type="SUPFAM" id="SSF56553">
    <property type="entry name" value="Insert subdomain of RNA polymerase alpha subunit"/>
    <property type="match status" value="1"/>
</dbReference>
<evidence type="ECO:0000256" key="2">
    <source>
        <dbReference type="ARBA" id="ARBA00007123"/>
    </source>
</evidence>
<comment type="similarity">
    <text evidence="2 8">Belongs to the RNA polymerase alpha chain family.</text>
</comment>
<dbReference type="NCBIfam" id="TIGR02027">
    <property type="entry name" value="rpoA"/>
    <property type="match status" value="1"/>
</dbReference>
<keyword evidence="4 8" id="KW-0808">Transferase</keyword>
<gene>
    <name evidence="8 10" type="primary">rpoA</name>
    <name evidence="10" type="ORF">CspTHAL103_176</name>
</gene>
<dbReference type="InterPro" id="IPR011260">
    <property type="entry name" value="RNAP_asu_C"/>
</dbReference>
<dbReference type="Gene3D" id="1.10.150.20">
    <property type="entry name" value="5' to 3' exonuclease, C-terminal subdomain"/>
    <property type="match status" value="1"/>
</dbReference>
<dbReference type="GO" id="GO:0005737">
    <property type="term" value="C:cytoplasm"/>
    <property type="evidence" value="ECO:0007669"/>
    <property type="project" value="UniProtKB-ARBA"/>
</dbReference>
<keyword evidence="5 8" id="KW-0548">Nucleotidyltransferase</keyword>
<feature type="region of interest" description="Alpha C-terminal domain (alpha-CTD)" evidence="8">
    <location>
        <begin position="239"/>
        <end position="310"/>
    </location>
</feature>
<dbReference type="Pfam" id="PF01193">
    <property type="entry name" value="RNA_pol_L"/>
    <property type="match status" value="1"/>
</dbReference>
<comment type="function">
    <text evidence="1 8">DNA-dependent RNA polymerase catalyzes the transcription of DNA into RNA using the four ribonucleoside triphosphates as substrates.</text>
</comment>
<comment type="catalytic activity">
    <reaction evidence="7 8">
        <text>RNA(n) + a ribonucleoside 5'-triphosphate = RNA(n+1) + diphosphate</text>
        <dbReference type="Rhea" id="RHEA:21248"/>
        <dbReference type="Rhea" id="RHEA-COMP:14527"/>
        <dbReference type="Rhea" id="RHEA-COMP:17342"/>
        <dbReference type="ChEBI" id="CHEBI:33019"/>
        <dbReference type="ChEBI" id="CHEBI:61557"/>
        <dbReference type="ChEBI" id="CHEBI:140395"/>
        <dbReference type="EC" id="2.7.7.6"/>
    </reaction>
</comment>
<comment type="subunit">
    <text evidence="8">Homodimer. The RNAP catalytic core consists of 2 alpha, 1 beta, 1 beta' and 1 omega subunit. When a sigma factor is associated with the core the holoenzyme is formed, which can initiate transcription.</text>
</comment>
<evidence type="ECO:0000256" key="6">
    <source>
        <dbReference type="ARBA" id="ARBA00023163"/>
    </source>
</evidence>
<dbReference type="Gene3D" id="2.170.120.12">
    <property type="entry name" value="DNA-directed RNA polymerase, insert domain"/>
    <property type="match status" value="1"/>
</dbReference>
<dbReference type="InterPro" id="IPR036643">
    <property type="entry name" value="RNApol_insert_sf"/>
</dbReference>
<dbReference type="FunFam" id="2.170.120.12:FF:000001">
    <property type="entry name" value="DNA-directed RNA polymerase subunit alpha"/>
    <property type="match status" value="1"/>
</dbReference>
<evidence type="ECO:0000256" key="3">
    <source>
        <dbReference type="ARBA" id="ARBA00022478"/>
    </source>
</evidence>
<accession>A0A9Y1I474</accession>
<keyword evidence="3 8" id="KW-0240">DNA-directed RNA polymerase</keyword>
<dbReference type="InterPro" id="IPR011262">
    <property type="entry name" value="DNA-dir_RNA_pol_insert"/>
</dbReference>
<dbReference type="Gene3D" id="3.30.1360.10">
    <property type="entry name" value="RNA polymerase, RBP11-like subunit"/>
    <property type="match status" value="1"/>
</dbReference>